<evidence type="ECO:0000313" key="4">
    <source>
        <dbReference type="Proteomes" id="UP001153069"/>
    </source>
</evidence>
<name>A0A9N8DDC8_9STRA</name>
<feature type="domain" description="N-acetyltransferase" evidence="2">
    <location>
        <begin position="57"/>
        <end position="225"/>
    </location>
</feature>
<keyword evidence="1" id="KW-0732">Signal</keyword>
<proteinExistence type="predicted"/>
<feature type="chain" id="PRO_5040485713" description="N-acetyltransferase domain-containing protein" evidence="1">
    <location>
        <begin position="22"/>
        <end position="414"/>
    </location>
</feature>
<dbReference type="SUPFAM" id="SSF55729">
    <property type="entry name" value="Acyl-CoA N-acyltransferases (Nat)"/>
    <property type="match status" value="1"/>
</dbReference>
<feature type="signal peptide" evidence="1">
    <location>
        <begin position="1"/>
        <end position="21"/>
    </location>
</feature>
<evidence type="ECO:0000259" key="2">
    <source>
        <dbReference type="PROSITE" id="PS51186"/>
    </source>
</evidence>
<dbReference type="InterPro" id="IPR016181">
    <property type="entry name" value="Acyl_CoA_acyltransferase"/>
</dbReference>
<reference evidence="3" key="1">
    <citation type="submission" date="2020-06" db="EMBL/GenBank/DDBJ databases">
        <authorList>
            <consortium name="Plant Systems Biology data submission"/>
        </authorList>
    </citation>
    <scope>NUCLEOTIDE SEQUENCE</scope>
    <source>
        <strain evidence="3">D6</strain>
    </source>
</reference>
<dbReference type="PROSITE" id="PS51186">
    <property type="entry name" value="GNAT"/>
    <property type="match status" value="1"/>
</dbReference>
<dbReference type="OrthoDB" id="540593at2759"/>
<dbReference type="GO" id="GO:0016747">
    <property type="term" value="F:acyltransferase activity, transferring groups other than amino-acyl groups"/>
    <property type="evidence" value="ECO:0007669"/>
    <property type="project" value="InterPro"/>
</dbReference>
<dbReference type="EMBL" id="CAICTM010000042">
    <property type="protein sequence ID" value="CAB9498646.1"/>
    <property type="molecule type" value="Genomic_DNA"/>
</dbReference>
<accession>A0A9N8DDC8</accession>
<keyword evidence="4" id="KW-1185">Reference proteome</keyword>
<dbReference type="Gene3D" id="3.40.630.30">
    <property type="match status" value="1"/>
</dbReference>
<protein>
    <recommendedName>
        <fullName evidence="2">N-acetyltransferase domain-containing protein</fullName>
    </recommendedName>
</protein>
<evidence type="ECO:0000313" key="3">
    <source>
        <dbReference type="EMBL" id="CAB9498646.1"/>
    </source>
</evidence>
<organism evidence="3 4">
    <name type="scientific">Seminavis robusta</name>
    <dbReference type="NCBI Taxonomy" id="568900"/>
    <lineage>
        <taxon>Eukaryota</taxon>
        <taxon>Sar</taxon>
        <taxon>Stramenopiles</taxon>
        <taxon>Ochrophyta</taxon>
        <taxon>Bacillariophyta</taxon>
        <taxon>Bacillariophyceae</taxon>
        <taxon>Bacillariophycidae</taxon>
        <taxon>Naviculales</taxon>
        <taxon>Naviculaceae</taxon>
        <taxon>Seminavis</taxon>
    </lineage>
</organism>
<dbReference type="Pfam" id="PF00583">
    <property type="entry name" value="Acetyltransf_1"/>
    <property type="match status" value="1"/>
</dbReference>
<dbReference type="AlphaFoldDB" id="A0A9N8DDC8"/>
<sequence length="414" mass="46210">MKRVYHFVLPFLLLLLKQSSGFQAVHLLPVPTTGASSQCLFSTQTNAVEETRDGDSLRIRPFNSTTDLEPLKIICQSVFRGTDYLPAEARLYEEDPACDFQVLVVESSQETLLVLLAVANLRSLSPQIGWLEAVRTNQEHRNQGYATRLISTMLLEQKDRRPQLKQRYKKIMACTIRSNTAMQRVFERVGMQQSAVIRMSDFRTIAKLPGYRIKEAGVPCQHLLDALGMTPQIPKEAKQQCWEPILDTASLQQQLEQVSLNNSGVMPGVWKVMSPETPLLQESLQFGLVYSLRRPGSHSNADTTTSEAIMALVRDKPMPSLKSSWVLCLAGANETHLYAALWHACFSKRIQETLLQHNTLTANVSEEKGGGDEESAVGFMVAIDGRIISLKTGVLEAKFPLLEEATMVYSTPVS</sequence>
<comment type="caution">
    <text evidence="3">The sequence shown here is derived from an EMBL/GenBank/DDBJ whole genome shotgun (WGS) entry which is preliminary data.</text>
</comment>
<evidence type="ECO:0000256" key="1">
    <source>
        <dbReference type="SAM" id="SignalP"/>
    </source>
</evidence>
<gene>
    <name evidence="3" type="ORF">SEMRO_42_G025730.1</name>
</gene>
<dbReference type="InterPro" id="IPR000182">
    <property type="entry name" value="GNAT_dom"/>
</dbReference>
<dbReference type="Proteomes" id="UP001153069">
    <property type="component" value="Unassembled WGS sequence"/>
</dbReference>